<evidence type="ECO:0000313" key="4">
    <source>
        <dbReference type="Proteomes" id="UP000481739"/>
    </source>
</evidence>
<reference evidence="3 4" key="1">
    <citation type="journal article" date="2019" name="Nature">
        <title>A new antibiotic selectively kills Gram-negative pathogens.</title>
        <authorList>
            <person name="Imai Y."/>
            <person name="Meyer K.J."/>
            <person name="Iinishi A."/>
            <person name="Favre-Godal Q."/>
            <person name="Green R."/>
            <person name="Manuse S."/>
            <person name="Caboni M."/>
            <person name="Mori M."/>
            <person name="Niles S."/>
            <person name="Ghiglieri M."/>
            <person name="Honrao C."/>
            <person name="Ma X."/>
            <person name="Guo J.J."/>
            <person name="Makriyannis A."/>
            <person name="Linares-Otoya L."/>
            <person name="Boehringer N."/>
            <person name="Wuisan Z.G."/>
            <person name="Kaur H."/>
            <person name="Wu R."/>
            <person name="Mateus A."/>
            <person name="Typas A."/>
            <person name="Savitski M.M."/>
            <person name="Espinoza J.L."/>
            <person name="O'Rourke A."/>
            <person name="Nelson K.E."/>
            <person name="Hiller S."/>
            <person name="Noinaj N."/>
            <person name="Schaeberle T.F."/>
            <person name="D'Onofrio A."/>
            <person name="Lewis K."/>
        </authorList>
    </citation>
    <scope>NUCLEOTIDE SEQUENCE [LARGE SCALE GENOMIC DNA]</scope>
    <source>
        <strain evidence="3 4">HGB 1456</strain>
    </source>
</reference>
<protein>
    <submittedName>
        <fullName evidence="3">DUF2829 domain-containing protein</fullName>
    </submittedName>
</protein>
<dbReference type="RefSeq" id="WP_152962232.1">
    <property type="nucleotide sequence ID" value="NZ_CAWOZU010000011.1"/>
</dbReference>
<organism evidence="3 4">
    <name type="scientific">Photorhabdus khanii</name>
    <dbReference type="NCBI Taxonomy" id="1004150"/>
    <lineage>
        <taxon>Bacteria</taxon>
        <taxon>Pseudomonadati</taxon>
        <taxon>Pseudomonadota</taxon>
        <taxon>Gammaproteobacteria</taxon>
        <taxon>Enterobacterales</taxon>
        <taxon>Morganellaceae</taxon>
        <taxon>Photorhabdus</taxon>
    </lineage>
</organism>
<accession>A0A7C9KU26</accession>
<evidence type="ECO:0000259" key="2">
    <source>
        <dbReference type="Pfam" id="PF11195"/>
    </source>
</evidence>
<dbReference type="PANTHER" id="PTHR48148:SF3">
    <property type="entry name" value="KERATINOCYTE PROLINE-RICH PROTEIN"/>
    <property type="match status" value="1"/>
</dbReference>
<evidence type="ECO:0000313" key="3">
    <source>
        <dbReference type="EMBL" id="MQL47569.1"/>
    </source>
</evidence>
<feature type="domain" description="Thoeris anti-defense 2-like" evidence="2">
    <location>
        <begin position="29"/>
        <end position="115"/>
    </location>
</feature>
<comment type="caution">
    <text evidence="3">The sequence shown here is derived from an EMBL/GenBank/DDBJ whole genome shotgun (WGS) entry which is preliminary data.</text>
</comment>
<proteinExistence type="predicted"/>
<feature type="compositionally biased region" description="Basic and acidic residues" evidence="1">
    <location>
        <begin position="140"/>
        <end position="192"/>
    </location>
</feature>
<evidence type="ECO:0000256" key="1">
    <source>
        <dbReference type="SAM" id="MobiDB-lite"/>
    </source>
</evidence>
<sequence>MSEIMKPENECPFDPKQYECHCLVAPLGSFSWALIQLKLRKRVARSVWGDKGMYLAITPRVNDLTVEKDSAYAVDGVAVGTKYDYLTHIDLRNEHGNFVPWQPTQEDMMACDWEFFEDAVKPEPKPEPTPEPKPGPTPEPKPEPTPEPKPEPTPEPKPEPTPEPKPEPTPEPKPEPTPEPKPEPTPEPKPEPTPEPDSTLRLKGRITIGTDEIAEDPSWPSITDKYFGYAQHVDKLNIGGWEEISNNTPIKNLVGFYSEHASVYNFNPYALHLNTGEESNEKVQQELVKKILTVRCLDKEYSIPNAKLGLQNTLSYMAGNNYGLFDLADLFKEHVGKTLEIEFIFEYKDPHGIYS</sequence>
<dbReference type="Pfam" id="PF11195">
    <property type="entry name" value="Tad2-like"/>
    <property type="match status" value="1"/>
</dbReference>
<feature type="compositionally biased region" description="Basic and acidic residues" evidence="1">
    <location>
        <begin position="120"/>
        <end position="130"/>
    </location>
</feature>
<dbReference type="AlphaFoldDB" id="A0A7C9KU26"/>
<dbReference type="PANTHER" id="PTHR48148">
    <property type="entry name" value="KERATINOCYTE PROLINE-RICH PROTEIN"/>
    <property type="match status" value="1"/>
</dbReference>
<dbReference type="EMBL" id="WHZZ01000001">
    <property type="protein sequence ID" value="MQL47569.1"/>
    <property type="molecule type" value="Genomic_DNA"/>
</dbReference>
<name>A0A7C9KU26_9GAMM</name>
<feature type="region of interest" description="Disordered" evidence="1">
    <location>
        <begin position="120"/>
        <end position="203"/>
    </location>
</feature>
<dbReference type="Proteomes" id="UP000481739">
    <property type="component" value="Unassembled WGS sequence"/>
</dbReference>
<dbReference type="InterPro" id="IPR021361">
    <property type="entry name" value="Tad2-like_dom"/>
</dbReference>
<gene>
    <name evidence="3" type="ORF">GEA64_06040</name>
</gene>